<dbReference type="GO" id="GO:0007155">
    <property type="term" value="P:cell adhesion"/>
    <property type="evidence" value="ECO:0007669"/>
    <property type="project" value="InterPro"/>
</dbReference>
<proteinExistence type="predicted"/>
<keyword evidence="1" id="KW-0732">Signal</keyword>
<dbReference type="GO" id="GO:0009289">
    <property type="term" value="C:pilus"/>
    <property type="evidence" value="ECO:0007669"/>
    <property type="project" value="InterPro"/>
</dbReference>
<dbReference type="EMBL" id="CVRY01000001">
    <property type="protein sequence ID" value="CRL59235.1"/>
    <property type="molecule type" value="Genomic_DNA"/>
</dbReference>
<reference evidence="4" key="1">
    <citation type="submission" date="2015-06" db="EMBL/GenBank/DDBJ databases">
        <authorList>
            <person name="Urmite Genomes"/>
        </authorList>
    </citation>
    <scope>NUCLEOTIDE SEQUENCE [LARGE SCALE GENOMIC DNA]</scope>
    <source>
        <strain evidence="4">CSUR P1867</strain>
    </source>
</reference>
<feature type="domain" description="Fimbrial-type adhesion" evidence="2">
    <location>
        <begin position="35"/>
        <end position="181"/>
    </location>
</feature>
<protein>
    <recommendedName>
        <fullName evidence="2">Fimbrial-type adhesion domain-containing protein</fullName>
    </recommendedName>
</protein>
<dbReference type="Gene3D" id="2.60.40.1090">
    <property type="entry name" value="Fimbrial-type adhesion domain"/>
    <property type="match status" value="1"/>
</dbReference>
<gene>
    <name evidence="3" type="ORF">BN1804_00329</name>
</gene>
<dbReference type="InterPro" id="IPR036937">
    <property type="entry name" value="Adhesion_dom_fimbrial_sf"/>
</dbReference>
<feature type="signal peptide" evidence="1">
    <location>
        <begin position="1"/>
        <end position="25"/>
    </location>
</feature>
<organism evidence="3 4">
    <name type="scientific">Proteus penneri</name>
    <dbReference type="NCBI Taxonomy" id="102862"/>
    <lineage>
        <taxon>Bacteria</taxon>
        <taxon>Pseudomonadati</taxon>
        <taxon>Pseudomonadota</taxon>
        <taxon>Gammaproteobacteria</taxon>
        <taxon>Enterobacterales</taxon>
        <taxon>Morganellaceae</taxon>
        <taxon>Proteus</taxon>
    </lineage>
</organism>
<dbReference type="SUPFAM" id="SSF49401">
    <property type="entry name" value="Bacterial adhesins"/>
    <property type="match status" value="1"/>
</dbReference>
<dbReference type="Proteomes" id="UP000183920">
    <property type="component" value="Unassembled WGS sequence"/>
</dbReference>
<sequence precursor="true">MNIKPHFKPIILGALLTCISFYGYSAVDDSAVVIVKGSVTKGTCAFTLSDQTVKFSQSTLMQNVDEIGVKKENKIPFSVNYLCQDYVDETPDMEVVIKAGSGTQIANNKISPVNNPTNASFALYDCKNDHCSLVNFNAGTSSVYITTGNGNKNKDFEVELVKKDSSAVNPGTLKAILSLTLIQP</sequence>
<dbReference type="InterPro" id="IPR008966">
    <property type="entry name" value="Adhesion_dom_sf"/>
</dbReference>
<dbReference type="InterPro" id="IPR000259">
    <property type="entry name" value="Adhesion_dom_fimbrial"/>
</dbReference>
<feature type="chain" id="PRO_5005195753" description="Fimbrial-type adhesion domain-containing protein" evidence="1">
    <location>
        <begin position="26"/>
        <end position="184"/>
    </location>
</feature>
<name>A0A0G4Q061_9GAMM</name>
<dbReference type="RefSeq" id="WP_072062729.1">
    <property type="nucleotide sequence ID" value="NZ_CVRY01000001.1"/>
</dbReference>
<evidence type="ECO:0000313" key="4">
    <source>
        <dbReference type="Proteomes" id="UP000183920"/>
    </source>
</evidence>
<evidence type="ECO:0000256" key="1">
    <source>
        <dbReference type="SAM" id="SignalP"/>
    </source>
</evidence>
<evidence type="ECO:0000259" key="2">
    <source>
        <dbReference type="Pfam" id="PF00419"/>
    </source>
</evidence>
<evidence type="ECO:0000313" key="3">
    <source>
        <dbReference type="EMBL" id="CRL59235.1"/>
    </source>
</evidence>
<dbReference type="AlphaFoldDB" id="A0A0G4Q061"/>
<dbReference type="Pfam" id="PF00419">
    <property type="entry name" value="Fimbrial"/>
    <property type="match status" value="1"/>
</dbReference>
<accession>A0A0G4Q061</accession>